<evidence type="ECO:0000256" key="2">
    <source>
        <dbReference type="SAM" id="SignalP"/>
    </source>
</evidence>
<keyword evidence="1" id="KW-1133">Transmembrane helix</keyword>
<keyword evidence="4" id="KW-1185">Reference proteome</keyword>
<dbReference type="Proteomes" id="UP000319557">
    <property type="component" value="Chromosome"/>
</dbReference>
<dbReference type="KEGG" id="ruv:EC9_12490"/>
<dbReference type="EMBL" id="CP036261">
    <property type="protein sequence ID" value="QDS87073.1"/>
    <property type="molecule type" value="Genomic_DNA"/>
</dbReference>
<evidence type="ECO:0000256" key="1">
    <source>
        <dbReference type="SAM" id="Phobius"/>
    </source>
</evidence>
<evidence type="ECO:0000313" key="4">
    <source>
        <dbReference type="Proteomes" id="UP000319557"/>
    </source>
</evidence>
<feature type="transmembrane region" description="Helical" evidence="1">
    <location>
        <begin position="426"/>
        <end position="445"/>
    </location>
</feature>
<keyword evidence="2" id="KW-0732">Signal</keyword>
<name>A0A517LWR9_9BACT</name>
<feature type="signal peptide" evidence="2">
    <location>
        <begin position="1"/>
        <end position="23"/>
    </location>
</feature>
<keyword evidence="1" id="KW-0812">Transmembrane</keyword>
<keyword evidence="1" id="KW-0472">Membrane</keyword>
<reference evidence="3 4" key="1">
    <citation type="submission" date="2019-02" db="EMBL/GenBank/DDBJ databases">
        <title>Deep-cultivation of Planctomycetes and their phenomic and genomic characterization uncovers novel biology.</title>
        <authorList>
            <person name="Wiegand S."/>
            <person name="Jogler M."/>
            <person name="Boedeker C."/>
            <person name="Pinto D."/>
            <person name="Vollmers J."/>
            <person name="Rivas-Marin E."/>
            <person name="Kohn T."/>
            <person name="Peeters S.H."/>
            <person name="Heuer A."/>
            <person name="Rast P."/>
            <person name="Oberbeckmann S."/>
            <person name="Bunk B."/>
            <person name="Jeske O."/>
            <person name="Meyerdierks A."/>
            <person name="Storesund J.E."/>
            <person name="Kallscheuer N."/>
            <person name="Luecker S."/>
            <person name="Lage O.M."/>
            <person name="Pohl T."/>
            <person name="Merkel B.J."/>
            <person name="Hornburger P."/>
            <person name="Mueller R.-W."/>
            <person name="Bruemmer F."/>
            <person name="Labrenz M."/>
            <person name="Spormann A.M."/>
            <person name="Op den Camp H."/>
            <person name="Overmann J."/>
            <person name="Amann R."/>
            <person name="Jetten M.S.M."/>
            <person name="Mascher T."/>
            <person name="Medema M.H."/>
            <person name="Devos D.P."/>
            <person name="Kaster A.-K."/>
            <person name="Ovreas L."/>
            <person name="Rohde M."/>
            <person name="Galperin M.Y."/>
            <person name="Jogler C."/>
        </authorList>
    </citation>
    <scope>NUCLEOTIDE SEQUENCE [LARGE SCALE GENOMIC DNA]</scope>
    <source>
        <strain evidence="3 4">EC9</strain>
    </source>
</reference>
<dbReference type="RefSeq" id="WP_218934617.1">
    <property type="nucleotide sequence ID" value="NZ_CP036261.1"/>
</dbReference>
<protein>
    <submittedName>
        <fullName evidence="3">Uncharacterized protein</fullName>
    </submittedName>
</protein>
<dbReference type="AlphaFoldDB" id="A0A517LWR9"/>
<sequence length="454" mass="49696" precursor="true">MGRRFVPLLLICATLSQSTNLLACPFCTAVSQTLRQEMASMDAVVVAEATEAIEPSDTGEVELTVKVVLKGEKLVKVDQRVKSIYFGKAEKGRRFMLTGVDPPELMWSSPLPLTERSEDYLLKLTKLPDDDVERLVFFQEFLEDEEDLLARDTYDEFAVAPYSAVKALAPKMHHDQLIEWIKDPEIASDRRRLYLTMLGVCGDKKDVPMLEAMLTSTQKSTRGGLDALIACYLTLNGAEGLPVVNELFLDNKKAEYADTYAAIMALRFHGTETDVIPKEQLVSSLHHVLKRPQLADLVIPDLARWGDWSQIDALVELFKTAEAGNNWVRVPVINYLRACPLPEAAAALVELEKVDPAAVRRANTFFPVPATDAPKKDAETSQISDSAASGLVQVLDSGKPLAAATAALPQVGRPATAIPAVNPLRLLFVSSITATSLTILIWLVISGGTLPAQT</sequence>
<proteinExistence type="predicted"/>
<organism evidence="3 4">
    <name type="scientific">Rosistilla ulvae</name>
    <dbReference type="NCBI Taxonomy" id="1930277"/>
    <lineage>
        <taxon>Bacteria</taxon>
        <taxon>Pseudomonadati</taxon>
        <taxon>Planctomycetota</taxon>
        <taxon>Planctomycetia</taxon>
        <taxon>Pirellulales</taxon>
        <taxon>Pirellulaceae</taxon>
        <taxon>Rosistilla</taxon>
    </lineage>
</organism>
<accession>A0A517LWR9</accession>
<evidence type="ECO:0000313" key="3">
    <source>
        <dbReference type="EMBL" id="QDS87073.1"/>
    </source>
</evidence>
<gene>
    <name evidence="3" type="ORF">EC9_12490</name>
</gene>
<feature type="chain" id="PRO_5021852209" evidence="2">
    <location>
        <begin position="24"/>
        <end position="454"/>
    </location>
</feature>